<dbReference type="Proteomes" id="UP000242164">
    <property type="component" value="Unassembled WGS sequence"/>
</dbReference>
<keyword evidence="1" id="KW-0812">Transmembrane</keyword>
<evidence type="ECO:0008006" key="4">
    <source>
        <dbReference type="Google" id="ProtNLM"/>
    </source>
</evidence>
<dbReference type="EMBL" id="FMIK01000048">
    <property type="protein sequence ID" value="SCM01549.1"/>
    <property type="molecule type" value="Genomic_DNA"/>
</dbReference>
<dbReference type="RefSeq" id="WP_041810042.1">
    <property type="nucleotide sequence ID" value="NZ_CP024096.1"/>
</dbReference>
<evidence type="ECO:0000313" key="2">
    <source>
        <dbReference type="EMBL" id="SCM01549.1"/>
    </source>
</evidence>
<keyword evidence="1" id="KW-0472">Membrane</keyword>
<dbReference type="GeneID" id="33898368"/>
<keyword evidence="1" id="KW-1133">Transmembrane helix</keyword>
<evidence type="ECO:0000313" key="3">
    <source>
        <dbReference type="Proteomes" id="UP000242164"/>
    </source>
</evidence>
<reference evidence="2 3" key="1">
    <citation type="submission" date="2016-08" db="EMBL/GenBank/DDBJ databases">
        <authorList>
            <person name="Loux V."/>
            <person name="Rue O."/>
        </authorList>
    </citation>
    <scope>NUCLEOTIDE SEQUENCE [LARGE SCALE GENOMIC DNA]</scope>
    <source>
        <strain evidence="2 3">AFSSA_08CEB44bac</strain>
    </source>
</reference>
<gene>
    <name evidence="2" type="ORF">BCB44BAC_03516</name>
</gene>
<proteinExistence type="predicted"/>
<evidence type="ECO:0000256" key="1">
    <source>
        <dbReference type="SAM" id="Phobius"/>
    </source>
</evidence>
<feature type="transmembrane region" description="Helical" evidence="1">
    <location>
        <begin position="33"/>
        <end position="51"/>
    </location>
</feature>
<protein>
    <recommendedName>
        <fullName evidence="4">Damage-inducible protein DinB</fullName>
    </recommendedName>
</protein>
<name>A0AAX2CKV3_9BACI</name>
<accession>A0AAX2CKV3</accession>
<comment type="caution">
    <text evidence="2">The sequence shown here is derived from an EMBL/GenBank/DDBJ whole genome shotgun (WGS) entry which is preliminary data.</text>
</comment>
<dbReference type="AlphaFoldDB" id="A0AAX2CKV3"/>
<organism evidence="2 3">
    <name type="scientific">Bacillus cytotoxicus</name>
    <dbReference type="NCBI Taxonomy" id="580165"/>
    <lineage>
        <taxon>Bacteria</taxon>
        <taxon>Bacillati</taxon>
        <taxon>Bacillota</taxon>
        <taxon>Bacilli</taxon>
        <taxon>Bacillales</taxon>
        <taxon>Bacillaceae</taxon>
        <taxon>Bacillus</taxon>
        <taxon>Bacillus cereus group</taxon>
    </lineage>
</organism>
<sequence length="63" mass="7401">MNWSIFKDSKFFLWFSLALFLHAVGVTLVALSYSTWVIFVIAASVVTFFMFQRADYLYKSDME</sequence>